<dbReference type="SUPFAM" id="SSF55874">
    <property type="entry name" value="ATPase domain of HSP90 chaperone/DNA topoisomerase II/histidine kinase"/>
    <property type="match status" value="1"/>
</dbReference>
<dbReference type="InterPro" id="IPR003661">
    <property type="entry name" value="HisK_dim/P_dom"/>
</dbReference>
<evidence type="ECO:0000256" key="4">
    <source>
        <dbReference type="ARBA" id="ARBA00022679"/>
    </source>
</evidence>
<dbReference type="Pfam" id="PF02518">
    <property type="entry name" value="HATPase_c"/>
    <property type="match status" value="1"/>
</dbReference>
<dbReference type="SMART" id="SM00388">
    <property type="entry name" value="HisKA"/>
    <property type="match status" value="1"/>
</dbReference>
<evidence type="ECO:0000313" key="10">
    <source>
        <dbReference type="Proteomes" id="UP000199702"/>
    </source>
</evidence>
<dbReference type="InterPro" id="IPR050351">
    <property type="entry name" value="BphY/WalK/GraS-like"/>
</dbReference>
<feature type="transmembrane region" description="Helical" evidence="7">
    <location>
        <begin position="6"/>
        <end position="28"/>
    </location>
</feature>
<accession>A0A1H6VJB6</accession>
<evidence type="ECO:0000256" key="5">
    <source>
        <dbReference type="ARBA" id="ARBA00022777"/>
    </source>
</evidence>
<evidence type="ECO:0000256" key="2">
    <source>
        <dbReference type="ARBA" id="ARBA00012438"/>
    </source>
</evidence>
<organism evidence="9 10">
    <name type="scientific">Flavobacterium terrigena</name>
    <dbReference type="NCBI Taxonomy" id="402734"/>
    <lineage>
        <taxon>Bacteria</taxon>
        <taxon>Pseudomonadati</taxon>
        <taxon>Bacteroidota</taxon>
        <taxon>Flavobacteriia</taxon>
        <taxon>Flavobacteriales</taxon>
        <taxon>Flavobacteriaceae</taxon>
        <taxon>Flavobacterium</taxon>
    </lineage>
</organism>
<name>A0A1H6VJB6_9FLAO</name>
<dbReference type="InterPro" id="IPR036097">
    <property type="entry name" value="HisK_dim/P_sf"/>
</dbReference>
<dbReference type="Gene3D" id="1.10.287.130">
    <property type="match status" value="1"/>
</dbReference>
<dbReference type="EC" id="2.7.13.3" evidence="2"/>
<dbReference type="SUPFAM" id="SSF47384">
    <property type="entry name" value="Homodimeric domain of signal transducing histidine kinase"/>
    <property type="match status" value="1"/>
</dbReference>
<dbReference type="GO" id="GO:0000155">
    <property type="term" value="F:phosphorelay sensor kinase activity"/>
    <property type="evidence" value="ECO:0007669"/>
    <property type="project" value="InterPro"/>
</dbReference>
<dbReference type="PROSITE" id="PS50109">
    <property type="entry name" value="HIS_KIN"/>
    <property type="match status" value="1"/>
</dbReference>
<reference evidence="10" key="1">
    <citation type="submission" date="2016-10" db="EMBL/GenBank/DDBJ databases">
        <authorList>
            <person name="Varghese N."/>
            <person name="Submissions S."/>
        </authorList>
    </citation>
    <scope>NUCLEOTIDE SEQUENCE [LARGE SCALE GENOMIC DNA]</scope>
    <source>
        <strain evidence="10">DSM 17934</strain>
    </source>
</reference>
<evidence type="ECO:0000259" key="8">
    <source>
        <dbReference type="PROSITE" id="PS50109"/>
    </source>
</evidence>
<comment type="catalytic activity">
    <reaction evidence="1">
        <text>ATP + protein L-histidine = ADP + protein N-phospho-L-histidine.</text>
        <dbReference type="EC" id="2.7.13.3"/>
    </reaction>
</comment>
<evidence type="ECO:0000313" key="9">
    <source>
        <dbReference type="EMBL" id="SEJ04673.1"/>
    </source>
</evidence>
<dbReference type="GO" id="GO:0016036">
    <property type="term" value="P:cellular response to phosphate starvation"/>
    <property type="evidence" value="ECO:0007669"/>
    <property type="project" value="TreeGrafter"/>
</dbReference>
<dbReference type="OrthoDB" id="1933776at2"/>
<keyword evidence="7" id="KW-0472">Membrane</keyword>
<feature type="transmembrane region" description="Helical" evidence="7">
    <location>
        <begin position="167"/>
        <end position="189"/>
    </location>
</feature>
<feature type="domain" description="Histidine kinase" evidence="8">
    <location>
        <begin position="204"/>
        <end position="421"/>
    </location>
</feature>
<evidence type="ECO:0000256" key="7">
    <source>
        <dbReference type="SAM" id="Phobius"/>
    </source>
</evidence>
<dbReference type="InterPro" id="IPR004358">
    <property type="entry name" value="Sig_transdc_His_kin-like_C"/>
</dbReference>
<dbReference type="SMART" id="SM00387">
    <property type="entry name" value="HATPase_c"/>
    <property type="match status" value="1"/>
</dbReference>
<dbReference type="GO" id="GO:0004721">
    <property type="term" value="F:phosphoprotein phosphatase activity"/>
    <property type="evidence" value="ECO:0007669"/>
    <property type="project" value="TreeGrafter"/>
</dbReference>
<keyword evidence="4" id="KW-0808">Transferase</keyword>
<dbReference type="CDD" id="cd00082">
    <property type="entry name" value="HisKA"/>
    <property type="match status" value="1"/>
</dbReference>
<keyword evidence="3" id="KW-0597">Phosphoprotein</keyword>
<evidence type="ECO:0000256" key="1">
    <source>
        <dbReference type="ARBA" id="ARBA00000085"/>
    </source>
</evidence>
<keyword evidence="6" id="KW-0902">Two-component regulatory system</keyword>
<keyword evidence="7" id="KW-1133">Transmembrane helix</keyword>
<dbReference type="STRING" id="402734.SAMN05660918_2269"/>
<dbReference type="InterPro" id="IPR036890">
    <property type="entry name" value="HATPase_C_sf"/>
</dbReference>
<dbReference type="Gene3D" id="3.30.565.10">
    <property type="entry name" value="Histidine kinase-like ATPase, C-terminal domain"/>
    <property type="match status" value="1"/>
</dbReference>
<gene>
    <name evidence="9" type="ORF">SAMN05660918_2269</name>
</gene>
<sequence length="423" mass="49547">MKLSRFNIVIIIGFLAIVGVIIMQLFLINNAHKLAKKDTEDKIFFALQEVLEKLYKDNQTGLLVANQVEKVSDDYFTVNVNYEFENTVLEHYLISEFQKNNLDVDFEYAVYNCTSDQMAFSNHINSNGKIEPIKCPTCFTKNPEYTYYFAIRFPDIKQNYFKNLNQYWIFTTVLFLVLIIYVYSVVLMLKQKKYTELQKDFINNMSHEFKTPLASILIASNYVKQQNEIKQNPKLLKYNQIIVNQTNKLNEHIEKILYVAKTESKQMLIDKTNFELKPVLDLLKDNIILKYDKEIDIKINIAKPFKIKADEFHVYNILFNLVDNAVKYTETKPEIEIDVHENNQKLQIQIKDKGCGIPTKDLPFVFDKFYRVSRKDISNIEGFGIGLSYVKKICDLHRWKIAITNNSDKGITVTILINSKDYA</sequence>
<dbReference type="AlphaFoldDB" id="A0A1H6VJB6"/>
<dbReference type="Proteomes" id="UP000199702">
    <property type="component" value="Unassembled WGS sequence"/>
</dbReference>
<dbReference type="EMBL" id="FNYA01000005">
    <property type="protein sequence ID" value="SEJ04673.1"/>
    <property type="molecule type" value="Genomic_DNA"/>
</dbReference>
<dbReference type="PRINTS" id="PR00344">
    <property type="entry name" value="BCTRLSENSOR"/>
</dbReference>
<dbReference type="Pfam" id="PF00512">
    <property type="entry name" value="HisKA"/>
    <property type="match status" value="1"/>
</dbReference>
<keyword evidence="7" id="KW-0812">Transmembrane</keyword>
<dbReference type="InterPro" id="IPR005467">
    <property type="entry name" value="His_kinase_dom"/>
</dbReference>
<keyword evidence="10" id="KW-1185">Reference proteome</keyword>
<dbReference type="PANTHER" id="PTHR45453:SF1">
    <property type="entry name" value="PHOSPHATE REGULON SENSOR PROTEIN PHOR"/>
    <property type="match status" value="1"/>
</dbReference>
<protein>
    <recommendedName>
        <fullName evidence="2">histidine kinase</fullName>
        <ecNumber evidence="2">2.7.13.3</ecNumber>
    </recommendedName>
</protein>
<dbReference type="CDD" id="cd00075">
    <property type="entry name" value="HATPase"/>
    <property type="match status" value="1"/>
</dbReference>
<dbReference type="InterPro" id="IPR003594">
    <property type="entry name" value="HATPase_dom"/>
</dbReference>
<dbReference type="RefSeq" id="WP_091313306.1">
    <property type="nucleotide sequence ID" value="NZ_CBCSJU010000006.1"/>
</dbReference>
<dbReference type="PANTHER" id="PTHR45453">
    <property type="entry name" value="PHOSPHATE REGULON SENSOR PROTEIN PHOR"/>
    <property type="match status" value="1"/>
</dbReference>
<evidence type="ECO:0000256" key="3">
    <source>
        <dbReference type="ARBA" id="ARBA00022553"/>
    </source>
</evidence>
<proteinExistence type="predicted"/>
<dbReference type="GO" id="GO:0005886">
    <property type="term" value="C:plasma membrane"/>
    <property type="evidence" value="ECO:0007669"/>
    <property type="project" value="TreeGrafter"/>
</dbReference>
<evidence type="ECO:0000256" key="6">
    <source>
        <dbReference type="ARBA" id="ARBA00023012"/>
    </source>
</evidence>
<keyword evidence="5 9" id="KW-0418">Kinase</keyword>